<evidence type="ECO:0000259" key="5">
    <source>
        <dbReference type="Pfam" id="PF02867"/>
    </source>
</evidence>
<comment type="cofactor">
    <cofactor evidence="1">
        <name>adenosylcob(III)alamin</name>
        <dbReference type="ChEBI" id="CHEBI:18408"/>
    </cofactor>
</comment>
<evidence type="ECO:0000256" key="1">
    <source>
        <dbReference type="ARBA" id="ARBA00001922"/>
    </source>
</evidence>
<dbReference type="GO" id="GO:0031419">
    <property type="term" value="F:cobalamin binding"/>
    <property type="evidence" value="ECO:0007669"/>
    <property type="project" value="UniProtKB-KW"/>
</dbReference>
<dbReference type="InterPro" id="IPR050862">
    <property type="entry name" value="RdRp_reductase_class-2"/>
</dbReference>
<evidence type="ECO:0000256" key="3">
    <source>
        <dbReference type="ARBA" id="ARBA00023002"/>
    </source>
</evidence>
<keyword evidence="3" id="KW-0560">Oxidoreductase</keyword>
<evidence type="ECO:0000256" key="4">
    <source>
        <dbReference type="ARBA" id="ARBA00023285"/>
    </source>
</evidence>
<sequence>ETQPYRNMEVFTNCATAPTSFLLFYLLLNGAGVGRCYDDDLMVVNWDYAPVLRCVLDEIHPDFDISAHESVRDARHKYGKGKGILWYKVPDSREGWAKGLELWENAAFEKIHKDKMLILDFSDVRPKGQPIKGMQNRPTSGPVPMMNAFAKAATLKGSNLEPWQQAMYVDHYFAECVLVGGARRSARMAAKHWRDKTIFDFITIKRPIEYEGLKMEEILERRRESEHPQGFLWSSNNSVMVDDEFWALIDRKRGTPAFLEPEAKRARDILKAITVGAYADGTGEPGIINAHKLVQNDEDWQELHRGDYAGSQKYQIYEDTQIMMAKLAKKAKRKKYHTITNPCGEIALNCLGGFCVIADVVPYHCETLEEAEEAFRVTTRALLRVNTMDSVFSKEVLRTNRIGVSITGIHEFAWKFFQHTFK</sequence>
<dbReference type="SUPFAM" id="SSF51998">
    <property type="entry name" value="PFL-like glycyl radical enzymes"/>
    <property type="match status" value="1"/>
</dbReference>
<dbReference type="EMBL" id="BARS01006097">
    <property type="protein sequence ID" value="GAF83187.1"/>
    <property type="molecule type" value="Genomic_DNA"/>
</dbReference>
<protein>
    <submittedName>
        <fullName evidence="7">Uncharacterized protein</fullName>
    </submittedName>
</protein>
<dbReference type="Pfam" id="PF21995">
    <property type="entry name" value="RNR-II_ins_dom"/>
    <property type="match status" value="1"/>
</dbReference>
<feature type="domain" description="B12-dependent ribonucleotide reductase insertion" evidence="6">
    <location>
        <begin position="54"/>
        <end position="150"/>
    </location>
</feature>
<gene>
    <name evidence="7" type="ORF">S01H1_11924</name>
</gene>
<feature type="domain" description="Ribonucleotide reductase large subunit C-terminal" evidence="5">
    <location>
        <begin position="174"/>
        <end position="412"/>
    </location>
</feature>
<evidence type="ECO:0000256" key="2">
    <source>
        <dbReference type="ARBA" id="ARBA00022628"/>
    </source>
</evidence>
<reference evidence="7" key="1">
    <citation type="journal article" date="2014" name="Front. Microbiol.">
        <title>High frequency of phylogenetically diverse reductive dehalogenase-homologous genes in deep subseafloor sedimentary metagenomes.</title>
        <authorList>
            <person name="Kawai M."/>
            <person name="Futagami T."/>
            <person name="Toyoda A."/>
            <person name="Takaki Y."/>
            <person name="Nishi S."/>
            <person name="Hori S."/>
            <person name="Arai W."/>
            <person name="Tsubouchi T."/>
            <person name="Morono Y."/>
            <person name="Uchiyama I."/>
            <person name="Ito T."/>
            <person name="Fujiyama A."/>
            <person name="Inagaki F."/>
            <person name="Takami H."/>
        </authorList>
    </citation>
    <scope>NUCLEOTIDE SEQUENCE</scope>
    <source>
        <strain evidence="7">Expedition CK06-06</strain>
    </source>
</reference>
<accession>X0T4T0</accession>
<dbReference type="PANTHER" id="PTHR43371">
    <property type="entry name" value="VITAMIN B12-DEPENDENT RIBONUCLEOTIDE REDUCTASE"/>
    <property type="match status" value="1"/>
</dbReference>
<dbReference type="GO" id="GO:0004748">
    <property type="term" value="F:ribonucleoside-diphosphate reductase activity, thioredoxin disulfide as acceptor"/>
    <property type="evidence" value="ECO:0007669"/>
    <property type="project" value="TreeGrafter"/>
</dbReference>
<dbReference type="InterPro" id="IPR054158">
    <property type="entry name" value="RNR-II_ins_dom"/>
</dbReference>
<feature type="non-terminal residue" evidence="7">
    <location>
        <position position="422"/>
    </location>
</feature>
<dbReference type="PANTHER" id="PTHR43371:SF1">
    <property type="entry name" value="RIBONUCLEOSIDE-DIPHOSPHATE REDUCTASE"/>
    <property type="match status" value="1"/>
</dbReference>
<dbReference type="InterPro" id="IPR000788">
    <property type="entry name" value="RNR_lg_C"/>
</dbReference>
<keyword evidence="2" id="KW-0846">Cobalamin</keyword>
<comment type="caution">
    <text evidence="7">The sequence shown here is derived from an EMBL/GenBank/DDBJ whole genome shotgun (WGS) entry which is preliminary data.</text>
</comment>
<proteinExistence type="predicted"/>
<dbReference type="Gene3D" id="3.30.1620.10">
    <property type="entry name" value="b-12 dependent (class ii) ribonucleotide reductase, Chain A, Domain 2"/>
    <property type="match status" value="1"/>
</dbReference>
<organism evidence="7">
    <name type="scientific">marine sediment metagenome</name>
    <dbReference type="NCBI Taxonomy" id="412755"/>
    <lineage>
        <taxon>unclassified sequences</taxon>
        <taxon>metagenomes</taxon>
        <taxon>ecological metagenomes</taxon>
    </lineage>
</organism>
<dbReference type="Gene3D" id="3.20.70.20">
    <property type="match status" value="1"/>
</dbReference>
<dbReference type="AlphaFoldDB" id="X0T4T0"/>
<evidence type="ECO:0000313" key="7">
    <source>
        <dbReference type="EMBL" id="GAF83187.1"/>
    </source>
</evidence>
<evidence type="ECO:0000259" key="6">
    <source>
        <dbReference type="Pfam" id="PF21995"/>
    </source>
</evidence>
<name>X0T4T0_9ZZZZ</name>
<keyword evidence="4" id="KW-0170">Cobalt</keyword>
<dbReference type="Pfam" id="PF02867">
    <property type="entry name" value="Ribonuc_red_lgC"/>
    <property type="match status" value="1"/>
</dbReference>
<feature type="non-terminal residue" evidence="7">
    <location>
        <position position="1"/>
    </location>
</feature>